<evidence type="ECO:0000256" key="1">
    <source>
        <dbReference type="SAM" id="Phobius"/>
    </source>
</evidence>
<keyword evidence="3" id="KW-1185">Reference proteome</keyword>
<evidence type="ECO:0000313" key="2">
    <source>
        <dbReference type="EMBL" id="KAK7328959.1"/>
    </source>
</evidence>
<keyword evidence="1" id="KW-0472">Membrane</keyword>
<keyword evidence="1" id="KW-0812">Transmembrane</keyword>
<dbReference type="EMBL" id="JAYMYQ010000005">
    <property type="protein sequence ID" value="KAK7328959.1"/>
    <property type="molecule type" value="Genomic_DNA"/>
</dbReference>
<gene>
    <name evidence="2" type="ORF">VNO77_23099</name>
</gene>
<accession>A0AAN9L7A0</accession>
<protein>
    <submittedName>
        <fullName evidence="2">Uncharacterized protein</fullName>
    </submittedName>
</protein>
<evidence type="ECO:0000313" key="3">
    <source>
        <dbReference type="Proteomes" id="UP001367508"/>
    </source>
</evidence>
<name>A0AAN9L7A0_CANGL</name>
<dbReference type="Proteomes" id="UP001367508">
    <property type="component" value="Unassembled WGS sequence"/>
</dbReference>
<reference evidence="2 3" key="1">
    <citation type="submission" date="2024-01" db="EMBL/GenBank/DDBJ databases">
        <title>The genomes of 5 underutilized Papilionoideae crops provide insights into root nodulation and disease resistanc.</title>
        <authorList>
            <person name="Jiang F."/>
        </authorList>
    </citation>
    <scope>NUCLEOTIDE SEQUENCE [LARGE SCALE GENOMIC DNA]</scope>
    <source>
        <strain evidence="2">LVBAO_FW01</strain>
        <tissue evidence="2">Leaves</tissue>
    </source>
</reference>
<dbReference type="AlphaFoldDB" id="A0AAN9L7A0"/>
<comment type="caution">
    <text evidence="2">The sequence shown here is derived from an EMBL/GenBank/DDBJ whole genome shotgun (WGS) entry which is preliminary data.</text>
</comment>
<feature type="transmembrane region" description="Helical" evidence="1">
    <location>
        <begin position="12"/>
        <end position="32"/>
    </location>
</feature>
<feature type="transmembrane region" description="Helical" evidence="1">
    <location>
        <begin position="38"/>
        <end position="61"/>
    </location>
</feature>
<proteinExistence type="predicted"/>
<organism evidence="2 3">
    <name type="scientific">Canavalia gladiata</name>
    <name type="common">Sword bean</name>
    <name type="synonym">Dolichos gladiatus</name>
    <dbReference type="NCBI Taxonomy" id="3824"/>
    <lineage>
        <taxon>Eukaryota</taxon>
        <taxon>Viridiplantae</taxon>
        <taxon>Streptophyta</taxon>
        <taxon>Embryophyta</taxon>
        <taxon>Tracheophyta</taxon>
        <taxon>Spermatophyta</taxon>
        <taxon>Magnoliopsida</taxon>
        <taxon>eudicotyledons</taxon>
        <taxon>Gunneridae</taxon>
        <taxon>Pentapetalae</taxon>
        <taxon>rosids</taxon>
        <taxon>fabids</taxon>
        <taxon>Fabales</taxon>
        <taxon>Fabaceae</taxon>
        <taxon>Papilionoideae</taxon>
        <taxon>50 kb inversion clade</taxon>
        <taxon>NPAAA clade</taxon>
        <taxon>indigoferoid/millettioid clade</taxon>
        <taxon>Phaseoleae</taxon>
        <taxon>Canavalia</taxon>
    </lineage>
</organism>
<keyword evidence="1" id="KW-1133">Transmembrane helix</keyword>
<sequence>MIKFCHIIMIDIDAIYSSGPIALSVAGTVALVTETKGLIVVVLVAAIIVLLGGVMGVRWVAMHCVVELDFLIKSCRSGVEDGSGYLPLDVKFGIPQNMNRNKDNIGLGDSLFSNIFTGGNKQMHKQREQHHAR</sequence>